<comment type="caution">
    <text evidence="3">The sequence shown here is derived from an EMBL/GenBank/DDBJ whole genome shotgun (WGS) entry which is preliminary data.</text>
</comment>
<reference evidence="4" key="1">
    <citation type="journal article" date="2019" name="Int. J. Syst. Evol. Microbiol.">
        <title>The Global Catalogue of Microorganisms (GCM) 10K type strain sequencing project: providing services to taxonomists for standard genome sequencing and annotation.</title>
        <authorList>
            <consortium name="The Broad Institute Genomics Platform"/>
            <consortium name="The Broad Institute Genome Sequencing Center for Infectious Disease"/>
            <person name="Wu L."/>
            <person name="Ma J."/>
        </authorList>
    </citation>
    <scope>NUCLEOTIDE SEQUENCE [LARGE SCALE GENOMIC DNA]</scope>
    <source>
        <strain evidence="4">JCM 17925</strain>
    </source>
</reference>
<keyword evidence="4" id="KW-1185">Reference proteome</keyword>
<dbReference type="InterPro" id="IPR036691">
    <property type="entry name" value="Endo/exonu/phosph_ase_sf"/>
</dbReference>
<dbReference type="InterPro" id="IPR005135">
    <property type="entry name" value="Endo/exonuclease/phosphatase"/>
</dbReference>
<feature type="transmembrane region" description="Helical" evidence="1">
    <location>
        <begin position="7"/>
        <end position="29"/>
    </location>
</feature>
<gene>
    <name evidence="3" type="ORF">GCM10023187_13910</name>
</gene>
<dbReference type="SUPFAM" id="SSF56219">
    <property type="entry name" value="DNase I-like"/>
    <property type="match status" value="1"/>
</dbReference>
<dbReference type="Gene3D" id="3.60.10.10">
    <property type="entry name" value="Endonuclease/exonuclease/phosphatase"/>
    <property type="match status" value="1"/>
</dbReference>
<evidence type="ECO:0000313" key="4">
    <source>
        <dbReference type="Proteomes" id="UP001500936"/>
    </source>
</evidence>
<dbReference type="RefSeq" id="WP_345265335.1">
    <property type="nucleotide sequence ID" value="NZ_BAABHB010000002.1"/>
</dbReference>
<keyword evidence="1" id="KW-0812">Transmembrane</keyword>
<name>A0ABP8K5P3_9BACT</name>
<evidence type="ECO:0000313" key="3">
    <source>
        <dbReference type="EMBL" id="GAA4400578.1"/>
    </source>
</evidence>
<accession>A0ABP8K5P3</accession>
<evidence type="ECO:0000256" key="1">
    <source>
        <dbReference type="SAM" id="Phobius"/>
    </source>
</evidence>
<protein>
    <recommendedName>
        <fullName evidence="2">Endonuclease/exonuclease/phosphatase domain-containing protein</fullName>
    </recommendedName>
</protein>
<keyword evidence="1" id="KW-1133">Transmembrane helix</keyword>
<proteinExistence type="predicted"/>
<evidence type="ECO:0000259" key="2">
    <source>
        <dbReference type="Pfam" id="PF03372"/>
    </source>
</evidence>
<organism evidence="3 4">
    <name type="scientific">Nibrella viscosa</name>
    <dbReference type="NCBI Taxonomy" id="1084524"/>
    <lineage>
        <taxon>Bacteria</taxon>
        <taxon>Pseudomonadati</taxon>
        <taxon>Bacteroidota</taxon>
        <taxon>Cytophagia</taxon>
        <taxon>Cytophagales</taxon>
        <taxon>Spirosomataceae</taxon>
        <taxon>Nibrella</taxon>
    </lineage>
</organism>
<dbReference type="EMBL" id="BAABHB010000002">
    <property type="protein sequence ID" value="GAA4400578.1"/>
    <property type="molecule type" value="Genomic_DNA"/>
</dbReference>
<dbReference type="Proteomes" id="UP001500936">
    <property type="component" value="Unassembled WGS sequence"/>
</dbReference>
<sequence>MNMFRRLLLYLVIIMGFLLTTLSVLSLFYDISRWYFELVDFPRLQYLLGAVVCLITQQQINYLEDDSVPSFRANVTLPAGQQFWFHGVHLVAPFPSDRYPDGIGEKEVTLLQVGSIVQQEALPTVVAGDFNDVSWSHTSQLFRARGKLHNVRIGRGLFNSYNAQSFIKRWSLDHFFVTREFAVQDFRRLPDIQSDHFPIYARLVLQRDGSTPQP</sequence>
<keyword evidence="1" id="KW-0472">Membrane</keyword>
<feature type="domain" description="Endonuclease/exonuclease/phosphatase" evidence="2">
    <location>
        <begin position="58"/>
        <end position="196"/>
    </location>
</feature>
<dbReference type="Pfam" id="PF03372">
    <property type="entry name" value="Exo_endo_phos"/>
    <property type="match status" value="1"/>
</dbReference>